<evidence type="ECO:0000313" key="3">
    <source>
        <dbReference type="Proteomes" id="UP001176941"/>
    </source>
</evidence>
<accession>A0ABN8ZCI3</accession>
<protein>
    <submittedName>
        <fullName evidence="2">Uncharacterized protein</fullName>
    </submittedName>
</protein>
<reference evidence="2" key="1">
    <citation type="submission" date="2023-04" db="EMBL/GenBank/DDBJ databases">
        <authorList>
            <consortium name="ELIXIR-Norway"/>
        </authorList>
    </citation>
    <scope>NUCLEOTIDE SEQUENCE [LARGE SCALE GENOMIC DNA]</scope>
</reference>
<sequence>MLGKDEEEEIHAVRKPGFASARQQALAKHSDRRAYMALRVCPYSDQSVQGWISIPVVSLETGGSLLMSHPLRVLTDKSVAVRPDLWESIKSLFGKLENGDSSTQSVGFELLRRSGTGKCRRPWSRPCSARHEAAPEKGPGGSTFRASGGTGLLLNASLRKAWPDGLLTVRRRCSLTERQAEREIRGPPLKSARGGRCTRKAGRVRAEPPTHRALPLSAEFLLLFLVQWSRAVHWEEQRAGEDSETHTQTHRDDLVPGSRLREQTCAPLL</sequence>
<evidence type="ECO:0000313" key="2">
    <source>
        <dbReference type="EMBL" id="CAI9171600.1"/>
    </source>
</evidence>
<keyword evidence="3" id="KW-1185">Reference proteome</keyword>
<organism evidence="2 3">
    <name type="scientific">Rangifer tarandus platyrhynchus</name>
    <name type="common">Svalbard reindeer</name>
    <dbReference type="NCBI Taxonomy" id="3082113"/>
    <lineage>
        <taxon>Eukaryota</taxon>
        <taxon>Metazoa</taxon>
        <taxon>Chordata</taxon>
        <taxon>Craniata</taxon>
        <taxon>Vertebrata</taxon>
        <taxon>Euteleostomi</taxon>
        <taxon>Mammalia</taxon>
        <taxon>Eutheria</taxon>
        <taxon>Laurasiatheria</taxon>
        <taxon>Artiodactyla</taxon>
        <taxon>Ruminantia</taxon>
        <taxon>Pecora</taxon>
        <taxon>Cervidae</taxon>
        <taxon>Odocoileinae</taxon>
        <taxon>Rangifer</taxon>
    </lineage>
</organism>
<proteinExistence type="predicted"/>
<evidence type="ECO:0000256" key="1">
    <source>
        <dbReference type="SAM" id="MobiDB-lite"/>
    </source>
</evidence>
<feature type="region of interest" description="Disordered" evidence="1">
    <location>
        <begin position="121"/>
        <end position="145"/>
    </location>
</feature>
<name>A0ABN8ZCI3_RANTA</name>
<dbReference type="EMBL" id="OX459967">
    <property type="protein sequence ID" value="CAI9171600.1"/>
    <property type="molecule type" value="Genomic_DNA"/>
</dbReference>
<dbReference type="Proteomes" id="UP001176941">
    <property type="component" value="Chromosome 31"/>
</dbReference>
<feature type="region of interest" description="Disordered" evidence="1">
    <location>
        <begin position="178"/>
        <end position="208"/>
    </location>
</feature>
<gene>
    <name evidence="2" type="ORF">MRATA1EN1_LOCUS20562</name>
</gene>